<accession>A0A8H4UJ98</accession>
<reference evidence="2" key="1">
    <citation type="journal article" date="2020" name="BMC Genomics">
        <title>Correction to: Identification and distribution of gene clusters required for synthesis of sphingolipid metabolism inhibitors in diverse species of the filamentous fungus Fusarium.</title>
        <authorList>
            <person name="Kim H.S."/>
            <person name="Lohmar J.M."/>
            <person name="Busman M."/>
            <person name="Brown D.W."/>
            <person name="Naumann T.A."/>
            <person name="Divon H.H."/>
            <person name="Lysoe E."/>
            <person name="Uhlig S."/>
            <person name="Proctor R.H."/>
        </authorList>
    </citation>
    <scope>NUCLEOTIDE SEQUENCE</scope>
    <source>
        <strain evidence="2">NRRL 22465</strain>
    </source>
</reference>
<dbReference type="Proteomes" id="UP000635477">
    <property type="component" value="Unassembled WGS sequence"/>
</dbReference>
<protein>
    <submittedName>
        <fullName evidence="2">Uncharacterized protein</fullName>
    </submittedName>
</protein>
<name>A0A8H4UJ98_9HYPO</name>
<evidence type="ECO:0000313" key="2">
    <source>
        <dbReference type="EMBL" id="KAF4977542.1"/>
    </source>
</evidence>
<evidence type="ECO:0000313" key="3">
    <source>
        <dbReference type="Proteomes" id="UP000635477"/>
    </source>
</evidence>
<sequence>MSSPASNQSGSFGSADTTYTAGQGSSNGAMISRWRTSVDVSEEFYATGKKTGRSVLKQADVLVAFDKSFRGQATRR</sequence>
<gene>
    <name evidence="2" type="ORF">FZEAL_5913</name>
</gene>
<dbReference type="AlphaFoldDB" id="A0A8H4UJ98"/>
<organism evidence="2 3">
    <name type="scientific">Fusarium zealandicum</name>
    <dbReference type="NCBI Taxonomy" id="1053134"/>
    <lineage>
        <taxon>Eukaryota</taxon>
        <taxon>Fungi</taxon>
        <taxon>Dikarya</taxon>
        <taxon>Ascomycota</taxon>
        <taxon>Pezizomycotina</taxon>
        <taxon>Sordariomycetes</taxon>
        <taxon>Hypocreomycetidae</taxon>
        <taxon>Hypocreales</taxon>
        <taxon>Nectriaceae</taxon>
        <taxon>Fusarium</taxon>
        <taxon>Fusarium staphyleae species complex</taxon>
    </lineage>
</organism>
<keyword evidence="3" id="KW-1185">Reference proteome</keyword>
<proteinExistence type="predicted"/>
<comment type="caution">
    <text evidence="2">The sequence shown here is derived from an EMBL/GenBank/DDBJ whole genome shotgun (WGS) entry which is preliminary data.</text>
</comment>
<dbReference type="EMBL" id="JABEYC010000431">
    <property type="protein sequence ID" value="KAF4977542.1"/>
    <property type="molecule type" value="Genomic_DNA"/>
</dbReference>
<dbReference type="OrthoDB" id="5080544at2759"/>
<evidence type="ECO:0000256" key="1">
    <source>
        <dbReference type="SAM" id="MobiDB-lite"/>
    </source>
</evidence>
<feature type="region of interest" description="Disordered" evidence="1">
    <location>
        <begin position="1"/>
        <end position="28"/>
    </location>
</feature>
<reference evidence="2" key="2">
    <citation type="submission" date="2020-05" db="EMBL/GenBank/DDBJ databases">
        <authorList>
            <person name="Kim H.-S."/>
            <person name="Proctor R.H."/>
            <person name="Brown D.W."/>
        </authorList>
    </citation>
    <scope>NUCLEOTIDE SEQUENCE</scope>
    <source>
        <strain evidence="2">NRRL 22465</strain>
    </source>
</reference>